<dbReference type="InterPro" id="IPR024885">
    <property type="entry name" value="Neuronatin"/>
</dbReference>
<protein>
    <recommendedName>
        <fullName evidence="2">Neuronatin</fullName>
    </recommendedName>
</protein>
<name>A0A7J7EP37_DICBM</name>
<feature type="compositionally biased region" description="Basic and acidic residues" evidence="4">
    <location>
        <begin position="324"/>
        <end position="339"/>
    </location>
</feature>
<dbReference type="GO" id="GO:0007420">
    <property type="term" value="P:brain development"/>
    <property type="evidence" value="ECO:0007669"/>
    <property type="project" value="InterPro"/>
</dbReference>
<dbReference type="PANTHER" id="PTHR15285:SF0">
    <property type="entry name" value="NEURONATIN"/>
    <property type="match status" value="1"/>
</dbReference>
<dbReference type="GO" id="GO:0032024">
    <property type="term" value="P:positive regulation of insulin secretion"/>
    <property type="evidence" value="ECO:0007669"/>
    <property type="project" value="TreeGrafter"/>
</dbReference>
<accession>A0A7J7EP37</accession>
<comment type="similarity">
    <text evidence="1">Belongs to the neuronatin family.</text>
</comment>
<evidence type="ECO:0000256" key="4">
    <source>
        <dbReference type="SAM" id="MobiDB-lite"/>
    </source>
</evidence>
<keyword evidence="3" id="KW-0217">Developmental protein</keyword>
<dbReference type="GO" id="GO:0005737">
    <property type="term" value="C:cytoplasm"/>
    <property type="evidence" value="ECO:0007669"/>
    <property type="project" value="TreeGrafter"/>
</dbReference>
<dbReference type="PANTHER" id="PTHR15285">
    <property type="entry name" value="NEURONATIN"/>
    <property type="match status" value="1"/>
</dbReference>
<dbReference type="Proteomes" id="UP000551758">
    <property type="component" value="Unassembled WGS sequence"/>
</dbReference>
<feature type="region of interest" description="Disordered" evidence="4">
    <location>
        <begin position="70"/>
        <end position="96"/>
    </location>
</feature>
<evidence type="ECO:0000256" key="2">
    <source>
        <dbReference type="ARBA" id="ARBA00019250"/>
    </source>
</evidence>
<evidence type="ECO:0000313" key="6">
    <source>
        <dbReference type="Proteomes" id="UP000551758"/>
    </source>
</evidence>
<dbReference type="EMBL" id="JACDTQ010002544">
    <property type="protein sequence ID" value="KAF5917565.1"/>
    <property type="molecule type" value="Genomic_DNA"/>
</dbReference>
<gene>
    <name evidence="5" type="ORF">HPG69_017457</name>
</gene>
<comment type="caution">
    <text evidence="5">The sequence shown here is derived from an EMBL/GenBank/DDBJ whole genome shotgun (WGS) entry which is preliminary data.</text>
</comment>
<dbReference type="AlphaFoldDB" id="A0A7J7EP37"/>
<feature type="region of interest" description="Disordered" evidence="4">
    <location>
        <begin position="289"/>
        <end position="385"/>
    </location>
</feature>
<evidence type="ECO:0000256" key="1">
    <source>
        <dbReference type="ARBA" id="ARBA00005780"/>
    </source>
</evidence>
<reference evidence="5 6" key="1">
    <citation type="journal article" date="2020" name="Mol. Biol. Evol.">
        <title>Interspecific Gene Flow and the Evolution of Specialization in Black and White Rhinoceros.</title>
        <authorList>
            <person name="Moodley Y."/>
            <person name="Westbury M.V."/>
            <person name="Russo I.M."/>
            <person name="Gopalakrishnan S."/>
            <person name="Rakotoarivelo A."/>
            <person name="Olsen R.A."/>
            <person name="Prost S."/>
            <person name="Tunstall T."/>
            <person name="Ryder O.A."/>
            <person name="Dalen L."/>
            <person name="Bruford M.W."/>
        </authorList>
    </citation>
    <scope>NUCLEOTIDE SEQUENCE [LARGE SCALE GENOMIC DNA]</scope>
    <source>
        <strain evidence="5">SBR-YM</strain>
        <tissue evidence="5">Skin</tissue>
    </source>
</reference>
<evidence type="ECO:0000313" key="5">
    <source>
        <dbReference type="EMBL" id="KAF5917565.1"/>
    </source>
</evidence>
<organism evidence="5 6">
    <name type="scientific">Diceros bicornis minor</name>
    <name type="common">South-central black rhinoceros</name>
    <dbReference type="NCBI Taxonomy" id="77932"/>
    <lineage>
        <taxon>Eukaryota</taxon>
        <taxon>Metazoa</taxon>
        <taxon>Chordata</taxon>
        <taxon>Craniata</taxon>
        <taxon>Vertebrata</taxon>
        <taxon>Euteleostomi</taxon>
        <taxon>Mammalia</taxon>
        <taxon>Eutheria</taxon>
        <taxon>Laurasiatheria</taxon>
        <taxon>Perissodactyla</taxon>
        <taxon>Rhinocerotidae</taxon>
        <taxon>Diceros</taxon>
    </lineage>
</organism>
<keyword evidence="6" id="KW-1185">Reference proteome</keyword>
<sequence length="385" mass="40744">MAAVAAASAELLIIGWYIFRVLLQWGPDARPLNRQVRIAIAASRTRPILIAAIPAWPSAAAGTARLRQFPAPSSSRRPFPVRPRPAGNKELGRGGRQPRTITEALSDQCGKALCVKRNISEETALPTKSFTLKAPLAGRILLKESFAKGIAYFLQGVPGMLHLLGRIRFSKSSRDTAHCEKAGPGSLSAGVQVLPAEAGVHRVEDRAAGVGRAPAASPQLRPQPLALGGRVTRCSCASPPAWEPVPRRNGGSPVLSHQRSTCQGVAVQKAEGMAPSNFVQLKWRRESDRPLRSWASCQGPRDRNGVVAPPSHALPGSAYPIPGADRRALTLEARTRTQESGDPPLGQEGTPETQAGAKQGNHVTPDTGGAQGARKENPSEGPGDA</sequence>
<proteinExistence type="inferred from homology"/>
<evidence type="ECO:0000256" key="3">
    <source>
        <dbReference type="ARBA" id="ARBA00022473"/>
    </source>
</evidence>